<keyword evidence="2" id="KW-0227">DNA damage</keyword>
<dbReference type="Proteomes" id="UP000041254">
    <property type="component" value="Unassembled WGS sequence"/>
</dbReference>
<feature type="compositionally biased region" description="Pro residues" evidence="5">
    <location>
        <begin position="1040"/>
        <end position="1054"/>
    </location>
</feature>
<evidence type="ECO:0000256" key="2">
    <source>
        <dbReference type="ARBA" id="ARBA00022763"/>
    </source>
</evidence>
<dbReference type="VEuPathDB" id="CryptoDB:Vbra_3617"/>
<feature type="region of interest" description="Disordered" evidence="5">
    <location>
        <begin position="976"/>
        <end position="1069"/>
    </location>
</feature>
<sequence length="1231" mass="134369">MRRPLSTSATHRHVLPQAARRRRLTPSMQMLPFSPLDYSGDDLLVAHLIDTKVHPMWLERLKKLERPAAKELIPSLRGENMLGFDAASSLVKKGTLFEWVLQQKRKHPDKVLLVRVGEFYETYGIDALMMVEYAGLNPMGSKAKAGCPIRNIQSTLDSLTRAGLTVAVFEELSDADAERGPPSKRIKRRVLAQIVSPGSSTYLYDLCLRADDVGYRESRPYVALMGTASGYSMCEIFIEEKFVRVADRLTQEAARVKVETAGAVEPIYMQDVSELLPFLPDYRITFKGHPTASHFHTAVLRDVCKNLQINPAEFQVVTGTDEDRPRPLYTSTVTQIGLIKTSSIPDLVLSLLPDNHAAHSNRFLRRWILSPPPYRLADSMRDLCTALSRLPCGLPPLRPVPIGKLVSLISARECNAPFFRDLQDCLSSTVAMLNPQGSLAQSVPTKLSDMFGEEDGSSSNKSKSKGKAKARGGTHHPFDGVVEPLMAILGHETGLATSRERLLDTGTRILDNITRVVRPVTEEDPRSYDPFGFIPRSFFDKNEEEFRGKVNPCASSEVDAAVAKCEEAALALSEAIVEDFFRVPQTLKDRVVSREGEVVDPVLQQMQQKNDLTFDIFNNAIYLKKKPPSNAPDPFTSATARKGAKLDAKQQQEPPVEFVHPIDRNNRILSNRWTTERVSLAVSRYVEAAEDAAAAVREALRTLSGELLMHLPTLTQSTHFLVILQAAASHVSASLCKGWCLPTLKPVGGQDMSMQLNGLVPYWMDGRDGILPVANSFDMDGLLLLTAPNMSGKSTLMRATTVAALLANCGLMVPCKSANVPRYDAFFVRTAAFDVPAEGKSAFALEMDDIRVMLRDCSPRSLVMVDELGKGTSARDGAALAGALLEALDSVPVRGIFATHLHELLHLPLETQTLSYHKMGVEVNDATGDVRWTYRLEDGICVDSLALATAKKFGLPKTVLDRAETLLNQFDETVRMPPVDFTPPPPFQHPRSTNINTRRGGDLFTSSPLAAAMDDDQDFPPFPPPHADDGVVASPSSFDAPPPPAPSPPPPPRPTTQGQPAALSVSPPSVTHVDAQIENILTELAISLGVMPSPSSPFPSPLHLQPGWQPPPVLEGSACVYVLQRAVGVGEGGRVEKEAYVGETEALGQRLLQHRMKPQWSDSATLVLPVGSRTHARLLEARTIAALRRDGIALSSDHDAQHIRFGSGQAQMGIATAGASNEAVGVHAGAP</sequence>
<evidence type="ECO:0000256" key="4">
    <source>
        <dbReference type="ARBA" id="ARBA00023125"/>
    </source>
</evidence>
<evidence type="ECO:0000256" key="3">
    <source>
        <dbReference type="ARBA" id="ARBA00022840"/>
    </source>
</evidence>
<keyword evidence="4" id="KW-0238">DNA-binding</keyword>
<dbReference type="InterPro" id="IPR053276">
    <property type="entry name" value="MtDNA_mismatch_repair_MutS"/>
</dbReference>
<dbReference type="Gene3D" id="3.40.1170.10">
    <property type="entry name" value="DNA repair protein MutS, domain I"/>
    <property type="match status" value="1"/>
</dbReference>
<dbReference type="AlphaFoldDB" id="A0A0G4EAV3"/>
<dbReference type="OrthoDB" id="10252754at2759"/>
<dbReference type="InterPro" id="IPR000432">
    <property type="entry name" value="DNA_mismatch_repair_MutS_C"/>
</dbReference>
<dbReference type="GO" id="GO:0005524">
    <property type="term" value="F:ATP binding"/>
    <property type="evidence" value="ECO:0007669"/>
    <property type="project" value="UniProtKB-KW"/>
</dbReference>
<dbReference type="SUPFAM" id="SSF55271">
    <property type="entry name" value="DNA repair protein MutS, domain I"/>
    <property type="match status" value="1"/>
</dbReference>
<feature type="domain" description="DNA mismatch repair proteins mutS family" evidence="6">
    <location>
        <begin position="861"/>
        <end position="877"/>
    </location>
</feature>
<dbReference type="EMBL" id="CDMY01000130">
    <property type="protein sequence ID" value="CEL93038.1"/>
    <property type="molecule type" value="Genomic_DNA"/>
</dbReference>
<dbReference type="SMART" id="SM00534">
    <property type="entry name" value="MUTSac"/>
    <property type="match status" value="1"/>
</dbReference>
<dbReference type="InterPro" id="IPR007695">
    <property type="entry name" value="DNA_mismatch_repair_MutS-lik_N"/>
</dbReference>
<evidence type="ECO:0000256" key="5">
    <source>
        <dbReference type="SAM" id="MobiDB-lite"/>
    </source>
</evidence>
<dbReference type="GO" id="GO:0030983">
    <property type="term" value="F:mismatched DNA binding"/>
    <property type="evidence" value="ECO:0007669"/>
    <property type="project" value="InterPro"/>
</dbReference>
<dbReference type="InterPro" id="IPR027417">
    <property type="entry name" value="P-loop_NTPase"/>
</dbReference>
<feature type="region of interest" description="Disordered" evidence="5">
    <location>
        <begin position="448"/>
        <end position="476"/>
    </location>
</feature>
<gene>
    <name evidence="7" type="ORF">Vbra_3617</name>
</gene>
<keyword evidence="3" id="KW-0067">ATP-binding</keyword>
<dbReference type="Pfam" id="PF01624">
    <property type="entry name" value="MutS_I"/>
    <property type="match status" value="1"/>
</dbReference>
<evidence type="ECO:0000313" key="7">
    <source>
        <dbReference type="EMBL" id="CEL93038.1"/>
    </source>
</evidence>
<evidence type="ECO:0000256" key="1">
    <source>
        <dbReference type="ARBA" id="ARBA00022741"/>
    </source>
</evidence>
<dbReference type="PhylomeDB" id="A0A0G4EAV3"/>
<proteinExistence type="predicted"/>
<feature type="compositionally biased region" description="Basic residues" evidence="5">
    <location>
        <begin position="462"/>
        <end position="474"/>
    </location>
</feature>
<dbReference type="STRING" id="1169540.A0A0G4EAV3"/>
<keyword evidence="8" id="KW-1185">Reference proteome</keyword>
<dbReference type="PANTHER" id="PTHR48448:SF1">
    <property type="entry name" value="MUTL PROTEIN ISOFORM 1"/>
    <property type="match status" value="1"/>
</dbReference>
<dbReference type="SUPFAM" id="SSF52540">
    <property type="entry name" value="P-loop containing nucleoside triphosphate hydrolases"/>
    <property type="match status" value="1"/>
</dbReference>
<accession>A0A0G4EAV3</accession>
<dbReference type="PANTHER" id="PTHR48448">
    <property type="entry name" value="MUTL PROTEIN ISOFORM 1"/>
    <property type="match status" value="1"/>
</dbReference>
<dbReference type="GO" id="GO:0006298">
    <property type="term" value="P:mismatch repair"/>
    <property type="evidence" value="ECO:0007669"/>
    <property type="project" value="InterPro"/>
</dbReference>
<evidence type="ECO:0000259" key="6">
    <source>
        <dbReference type="PROSITE" id="PS00486"/>
    </source>
</evidence>
<dbReference type="PROSITE" id="PS00486">
    <property type="entry name" value="DNA_MISMATCH_REPAIR_2"/>
    <property type="match status" value="1"/>
</dbReference>
<reference evidence="7 8" key="1">
    <citation type="submission" date="2014-11" db="EMBL/GenBank/DDBJ databases">
        <authorList>
            <person name="Zhu J."/>
            <person name="Qi W."/>
            <person name="Song R."/>
        </authorList>
    </citation>
    <scope>NUCLEOTIDE SEQUENCE [LARGE SCALE GENOMIC DNA]</scope>
</reference>
<dbReference type="InParanoid" id="A0A0G4EAV3"/>
<evidence type="ECO:0000313" key="8">
    <source>
        <dbReference type="Proteomes" id="UP000041254"/>
    </source>
</evidence>
<organism evidence="7 8">
    <name type="scientific">Vitrella brassicaformis (strain CCMP3155)</name>
    <dbReference type="NCBI Taxonomy" id="1169540"/>
    <lineage>
        <taxon>Eukaryota</taxon>
        <taxon>Sar</taxon>
        <taxon>Alveolata</taxon>
        <taxon>Colpodellida</taxon>
        <taxon>Vitrellaceae</taxon>
        <taxon>Vitrella</taxon>
    </lineage>
</organism>
<dbReference type="OMA" id="LMGSITC"/>
<dbReference type="InterPro" id="IPR016151">
    <property type="entry name" value="DNA_mismatch_repair_MutS_N"/>
</dbReference>
<protein>
    <recommendedName>
        <fullName evidence="6">DNA mismatch repair proteins mutS family domain-containing protein</fullName>
    </recommendedName>
</protein>
<dbReference type="Gene3D" id="3.40.50.300">
    <property type="entry name" value="P-loop containing nucleotide triphosphate hydrolases"/>
    <property type="match status" value="1"/>
</dbReference>
<keyword evidence="1" id="KW-0547">Nucleotide-binding</keyword>
<dbReference type="Pfam" id="PF00488">
    <property type="entry name" value="MutS_V"/>
    <property type="match status" value="1"/>
</dbReference>
<name>A0A0G4EAV3_VITBC</name>